<evidence type="ECO:0000259" key="4">
    <source>
        <dbReference type="PROSITE" id="PS50949"/>
    </source>
</evidence>
<dbReference type="InterPro" id="IPR036388">
    <property type="entry name" value="WH-like_DNA-bd_sf"/>
</dbReference>
<evidence type="ECO:0000256" key="1">
    <source>
        <dbReference type="ARBA" id="ARBA00023015"/>
    </source>
</evidence>
<protein>
    <submittedName>
        <fullName evidence="5">Putative HTH-type transcriptional regulator YurK</fullName>
    </submittedName>
</protein>
<dbReference type="SMART" id="SM00866">
    <property type="entry name" value="UTRA"/>
    <property type="match status" value="1"/>
</dbReference>
<sequence>MKTAFRDIRDELRRRIIANEWPPGGLIPNEVDLCAEFNCARATVNRAMRELAEEGLIERRRKAGTRVRDVPRKQATFEVPVVRKEIEARGSRYQFTLLSREAMPAPAWLCARLEIPDNSPVLHLTCLHCADGHPYQFEDRWINLKALPQAKQADFSNVGPNEWLLATVPYTDAQISFGALNSDPDLAHHLGCKAGDALFVAERMTSFQDEPITYVRMIHQRGHQMTMRY</sequence>
<dbReference type="Gene3D" id="1.10.10.10">
    <property type="entry name" value="Winged helix-like DNA-binding domain superfamily/Winged helix DNA-binding domain"/>
    <property type="match status" value="1"/>
</dbReference>
<evidence type="ECO:0000256" key="3">
    <source>
        <dbReference type="ARBA" id="ARBA00023163"/>
    </source>
</evidence>
<dbReference type="Proteomes" id="UP000193061">
    <property type="component" value="Unassembled WGS sequence"/>
</dbReference>
<organism evidence="5 6">
    <name type="scientific">Roseovarius albus</name>
    <dbReference type="NCBI Taxonomy" id="1247867"/>
    <lineage>
        <taxon>Bacteria</taxon>
        <taxon>Pseudomonadati</taxon>
        <taxon>Pseudomonadota</taxon>
        <taxon>Alphaproteobacteria</taxon>
        <taxon>Rhodobacterales</taxon>
        <taxon>Roseobacteraceae</taxon>
        <taxon>Roseovarius</taxon>
    </lineage>
</organism>
<dbReference type="SMART" id="SM00345">
    <property type="entry name" value="HTH_GNTR"/>
    <property type="match status" value="1"/>
</dbReference>
<dbReference type="InterPro" id="IPR000524">
    <property type="entry name" value="Tscrpt_reg_HTH_GntR"/>
</dbReference>
<dbReference type="PRINTS" id="PR00035">
    <property type="entry name" value="HTHGNTR"/>
</dbReference>
<dbReference type="InterPro" id="IPR028978">
    <property type="entry name" value="Chorismate_lyase_/UTRA_dom_sf"/>
</dbReference>
<dbReference type="GO" id="GO:0003700">
    <property type="term" value="F:DNA-binding transcription factor activity"/>
    <property type="evidence" value="ECO:0007669"/>
    <property type="project" value="InterPro"/>
</dbReference>
<evidence type="ECO:0000313" key="5">
    <source>
        <dbReference type="EMBL" id="SLN70901.1"/>
    </source>
</evidence>
<dbReference type="PANTHER" id="PTHR44846">
    <property type="entry name" value="MANNOSYL-D-GLYCERATE TRANSPORT/METABOLISM SYSTEM REPRESSOR MNGR-RELATED"/>
    <property type="match status" value="1"/>
</dbReference>
<dbReference type="SUPFAM" id="SSF46785">
    <property type="entry name" value="Winged helix' DNA-binding domain"/>
    <property type="match status" value="1"/>
</dbReference>
<evidence type="ECO:0000256" key="2">
    <source>
        <dbReference type="ARBA" id="ARBA00023125"/>
    </source>
</evidence>
<dbReference type="InterPro" id="IPR050679">
    <property type="entry name" value="Bact_HTH_transcr_reg"/>
</dbReference>
<feature type="domain" description="HTH gntR-type" evidence="4">
    <location>
        <begin position="2"/>
        <end position="70"/>
    </location>
</feature>
<dbReference type="OrthoDB" id="9808698at2"/>
<proteinExistence type="predicted"/>
<accession>A0A1X7A555</accession>
<dbReference type="Pfam" id="PF07702">
    <property type="entry name" value="UTRA"/>
    <property type="match status" value="1"/>
</dbReference>
<dbReference type="SUPFAM" id="SSF64288">
    <property type="entry name" value="Chorismate lyase-like"/>
    <property type="match status" value="1"/>
</dbReference>
<name>A0A1X7A555_9RHOB</name>
<dbReference type="Gene3D" id="3.40.1410.10">
    <property type="entry name" value="Chorismate lyase-like"/>
    <property type="match status" value="1"/>
</dbReference>
<dbReference type="CDD" id="cd07377">
    <property type="entry name" value="WHTH_GntR"/>
    <property type="match status" value="1"/>
</dbReference>
<dbReference type="InterPro" id="IPR011663">
    <property type="entry name" value="UTRA"/>
</dbReference>
<keyword evidence="3" id="KW-0804">Transcription</keyword>
<keyword evidence="2" id="KW-0238">DNA-binding</keyword>
<reference evidence="5 6" key="1">
    <citation type="submission" date="2017-03" db="EMBL/GenBank/DDBJ databases">
        <authorList>
            <person name="Afonso C.L."/>
            <person name="Miller P.J."/>
            <person name="Scott M.A."/>
            <person name="Spackman E."/>
            <person name="Goraichik I."/>
            <person name="Dimitrov K.M."/>
            <person name="Suarez D.L."/>
            <person name="Swayne D.E."/>
        </authorList>
    </citation>
    <scope>NUCLEOTIDE SEQUENCE [LARGE SCALE GENOMIC DNA]</scope>
    <source>
        <strain evidence="5 6">CECT 7450</strain>
    </source>
</reference>
<evidence type="ECO:0000313" key="6">
    <source>
        <dbReference type="Proteomes" id="UP000193061"/>
    </source>
</evidence>
<dbReference type="InterPro" id="IPR036390">
    <property type="entry name" value="WH_DNA-bd_sf"/>
</dbReference>
<dbReference type="Pfam" id="PF00392">
    <property type="entry name" value="GntR"/>
    <property type="match status" value="1"/>
</dbReference>
<dbReference type="RefSeq" id="WP_085807531.1">
    <property type="nucleotide sequence ID" value="NZ_FWFX01000017.1"/>
</dbReference>
<dbReference type="PANTHER" id="PTHR44846:SF16">
    <property type="entry name" value="TRANSCRIPTIONAL REGULATOR PHNF-RELATED"/>
    <property type="match status" value="1"/>
</dbReference>
<dbReference type="GO" id="GO:0003677">
    <property type="term" value="F:DNA binding"/>
    <property type="evidence" value="ECO:0007669"/>
    <property type="project" value="UniProtKB-KW"/>
</dbReference>
<dbReference type="AlphaFoldDB" id="A0A1X7A555"/>
<dbReference type="PROSITE" id="PS50949">
    <property type="entry name" value="HTH_GNTR"/>
    <property type="match status" value="1"/>
</dbReference>
<keyword evidence="1" id="KW-0805">Transcription regulation</keyword>
<keyword evidence="6" id="KW-1185">Reference proteome</keyword>
<gene>
    <name evidence="5" type="primary">yurK</name>
    <name evidence="5" type="ORF">ROA7450_03877</name>
</gene>
<dbReference type="EMBL" id="FWFX01000017">
    <property type="protein sequence ID" value="SLN70901.1"/>
    <property type="molecule type" value="Genomic_DNA"/>
</dbReference>